<comment type="caution">
    <text evidence="1">The sequence shown here is derived from an EMBL/GenBank/DDBJ whole genome shotgun (WGS) entry which is preliminary data.</text>
</comment>
<dbReference type="AlphaFoldDB" id="A0A834F5J7"/>
<evidence type="ECO:0000313" key="1">
    <source>
        <dbReference type="EMBL" id="KAF6721919.1"/>
    </source>
</evidence>
<dbReference type="EMBL" id="WKFB01000475">
    <property type="protein sequence ID" value="KAF6721919.1"/>
    <property type="molecule type" value="Genomic_DNA"/>
</dbReference>
<accession>A0A834F5J7</accession>
<sequence length="55" mass="6271">MCRCCLQQQMAVFSQHLRLLCSRADVHAHQHPPLLSMNVHETAAQLNLSESRDSQ</sequence>
<evidence type="ECO:0000313" key="2">
    <source>
        <dbReference type="Proteomes" id="UP000646548"/>
    </source>
</evidence>
<name>A0A834F5J7_ORYME</name>
<organism evidence="1 2">
    <name type="scientific">Oryzias melastigma</name>
    <name type="common">Marine medaka</name>
    <dbReference type="NCBI Taxonomy" id="30732"/>
    <lineage>
        <taxon>Eukaryota</taxon>
        <taxon>Metazoa</taxon>
        <taxon>Chordata</taxon>
        <taxon>Craniata</taxon>
        <taxon>Vertebrata</taxon>
        <taxon>Euteleostomi</taxon>
        <taxon>Actinopterygii</taxon>
        <taxon>Neopterygii</taxon>
        <taxon>Teleostei</taxon>
        <taxon>Neoteleostei</taxon>
        <taxon>Acanthomorphata</taxon>
        <taxon>Ovalentaria</taxon>
        <taxon>Atherinomorphae</taxon>
        <taxon>Beloniformes</taxon>
        <taxon>Adrianichthyidae</taxon>
        <taxon>Oryziinae</taxon>
        <taxon>Oryzias</taxon>
    </lineage>
</organism>
<feature type="non-terminal residue" evidence="1">
    <location>
        <position position="55"/>
    </location>
</feature>
<protein>
    <submittedName>
        <fullName evidence="1">Uncharacterized protein</fullName>
    </submittedName>
</protein>
<gene>
    <name evidence="1" type="ORF">FQA47_019486</name>
</gene>
<dbReference type="Proteomes" id="UP000646548">
    <property type="component" value="Unassembled WGS sequence"/>
</dbReference>
<reference evidence="1" key="1">
    <citation type="journal article" name="BMC Genomics">
        <title>Long-read sequencing and de novo genome assembly of marine medaka (Oryzias melastigma).</title>
        <authorList>
            <person name="Liang P."/>
            <person name="Saqib H.S.A."/>
            <person name="Ni X."/>
            <person name="Shen Y."/>
        </authorList>
    </citation>
    <scope>NUCLEOTIDE SEQUENCE</scope>
    <source>
        <strain evidence="1">Bigg-433</strain>
    </source>
</reference>
<proteinExistence type="predicted"/>